<dbReference type="ChiTaRS" id="FLT4">
    <property type="organism name" value="human"/>
</dbReference>
<dbReference type="InterPro" id="IPR007110">
    <property type="entry name" value="Ig-like_dom"/>
</dbReference>
<feature type="chain" id="PRO_5002829261" evidence="1">
    <location>
        <begin position="25"/>
        <end position="227"/>
    </location>
</feature>
<organism evidence="3">
    <name type="scientific">Homo sapiens</name>
    <name type="common">Human</name>
    <dbReference type="NCBI Taxonomy" id="9606"/>
    <lineage>
        <taxon>Eukaryota</taxon>
        <taxon>Metazoa</taxon>
        <taxon>Chordata</taxon>
        <taxon>Craniata</taxon>
        <taxon>Vertebrata</taxon>
        <taxon>Euteleostomi</taxon>
        <taxon>Mammalia</taxon>
        <taxon>Eutheria</taxon>
        <taxon>Euarchontoglires</taxon>
        <taxon>Primates</taxon>
        <taxon>Haplorrhini</taxon>
        <taxon>Catarrhini</taxon>
        <taxon>Hominidae</taxon>
        <taxon>Homo</taxon>
    </lineage>
</organism>
<evidence type="ECO:0000259" key="2">
    <source>
        <dbReference type="PROSITE" id="PS50835"/>
    </source>
</evidence>
<sequence length="227" mass="24564">MQRGAALCLRLWLCLGLLDGLVSGYSMTPPTLNITEESHVIDTGDSLSISCRGQHPLEWAWPGAQEAPATGDKDSEDTGVVRDCEGTDARPYCKVLLLHEVHANDTGSYVCYYKYIKARIEGTTAASSYVFVRGRTPCGCPVWCPSPASMSRCARKARCCGQTGRRWCGMTGGACSCPRHCCTMPCTCSARPPGETRTSFPTPSWCTSQATSSMTSSCCPGSRWSCW</sequence>
<dbReference type="InterPro" id="IPR055238">
    <property type="entry name" value="VEGFR1-3_N_Ig-like"/>
</dbReference>
<feature type="signal peptide" evidence="1">
    <location>
        <begin position="1"/>
        <end position="24"/>
    </location>
</feature>
<accession>B5A928</accession>
<dbReference type="PRINTS" id="PR01835">
    <property type="entry name" value="VEGFRECEPTR3"/>
</dbReference>
<dbReference type="AlphaFoldDB" id="B5A928"/>
<evidence type="ECO:0000256" key="1">
    <source>
        <dbReference type="SAM" id="SignalP"/>
    </source>
</evidence>
<dbReference type="Pfam" id="PF22854">
    <property type="entry name" value="VEGFR1-3_N_Ig-like"/>
    <property type="match status" value="1"/>
</dbReference>
<reference evidence="3" key="1">
    <citation type="journal article" date="2008" name="Arthritis Res. Ther.">
        <title>Novel splice variants derived from the receptor tyrosine kinase superfamily are potential therapeutics for rheumatoid arthritis.</title>
        <authorList>
            <person name="Jin P."/>
            <person name="Zhang J."/>
            <person name="Sumariwalla P.F."/>
            <person name="Ni I."/>
            <person name="Jorgensen B."/>
            <person name="Crawford D."/>
            <person name="Phillips S."/>
            <person name="Feldmann M."/>
            <person name="Shepard H.M."/>
            <person name="Paleolog E.M."/>
        </authorList>
    </citation>
    <scope>NUCLEOTIDE SEQUENCE</scope>
</reference>
<dbReference type="SMR" id="B5A928"/>
<dbReference type="FunFam" id="2.60.40.10:FF:000949">
    <property type="entry name" value="vascular endothelial growth factor receptor 3"/>
    <property type="match status" value="1"/>
</dbReference>
<gene>
    <name evidence="3" type="primary">VEGFR3</name>
</gene>
<dbReference type="EMBL" id="EU826566">
    <property type="protein sequence ID" value="ACF47602.1"/>
    <property type="molecule type" value="mRNA"/>
</dbReference>
<dbReference type="Gene3D" id="2.60.40.10">
    <property type="entry name" value="Immunoglobulins"/>
    <property type="match status" value="1"/>
</dbReference>
<feature type="domain" description="Ig-like" evidence="2">
    <location>
        <begin position="30"/>
        <end position="111"/>
    </location>
</feature>
<proteinExistence type="evidence at transcript level"/>
<dbReference type="InterPro" id="IPR036179">
    <property type="entry name" value="Ig-like_dom_sf"/>
</dbReference>
<keyword evidence="1" id="KW-0732">Signal</keyword>
<evidence type="ECO:0000313" key="3">
    <source>
        <dbReference type="EMBL" id="ACF47602.1"/>
    </source>
</evidence>
<dbReference type="InterPro" id="IPR013783">
    <property type="entry name" value="Ig-like_fold"/>
</dbReference>
<protein>
    <submittedName>
        <fullName evidence="3">Soluble VEGFR3 variant 3</fullName>
    </submittedName>
</protein>
<dbReference type="PROSITE" id="PS50835">
    <property type="entry name" value="IG_LIKE"/>
    <property type="match status" value="1"/>
</dbReference>
<name>B5A928_HUMAN</name>
<dbReference type="PeptideAtlas" id="B5A928"/>
<dbReference type="SUPFAM" id="SSF48726">
    <property type="entry name" value="Immunoglobulin"/>
    <property type="match status" value="1"/>
</dbReference>